<gene>
    <name evidence="1" type="ORF">LXN57_32395</name>
</gene>
<evidence type="ECO:0000313" key="2">
    <source>
        <dbReference type="Proteomes" id="UP001523216"/>
    </source>
</evidence>
<keyword evidence="2" id="KW-1185">Reference proteome</keyword>
<reference evidence="1 2" key="1">
    <citation type="submission" date="2022-06" db="EMBL/GenBank/DDBJ databases">
        <title>Actinoplanes abujensis sp. nov., isolated from Nigerian arid soil.</title>
        <authorList>
            <person name="Ding P."/>
        </authorList>
    </citation>
    <scope>NUCLEOTIDE SEQUENCE [LARGE SCALE GENOMIC DNA]</scope>
    <source>
        <strain evidence="2">TRM88002</strain>
    </source>
</reference>
<proteinExistence type="predicted"/>
<comment type="caution">
    <text evidence="1">The sequence shown here is derived from an EMBL/GenBank/DDBJ whole genome shotgun (WGS) entry which is preliminary data.</text>
</comment>
<dbReference type="Gene3D" id="3.40.50.720">
    <property type="entry name" value="NAD(P)-binding Rossmann-like Domain"/>
    <property type="match status" value="1"/>
</dbReference>
<dbReference type="PANTHER" id="PTHR43431:SF7">
    <property type="entry name" value="OXIDOREDUCTASE, SHORT CHAIN DEHYDROGENASE_REDUCTASE FAMILY (AFU_ORTHOLOGUE AFUA_5G14000)"/>
    <property type="match status" value="1"/>
</dbReference>
<dbReference type="Proteomes" id="UP001523216">
    <property type="component" value="Unassembled WGS sequence"/>
</dbReference>
<dbReference type="InterPro" id="IPR002347">
    <property type="entry name" value="SDR_fam"/>
</dbReference>
<accession>A0ABT0Y9U9</accession>
<protein>
    <submittedName>
        <fullName evidence="1">SDR family NAD(P)-dependent oxidoreductase</fullName>
    </submittedName>
</protein>
<organism evidence="1 2">
    <name type="scientific">Paractinoplanes hotanensis</name>
    <dbReference type="NCBI Taxonomy" id="2906497"/>
    <lineage>
        <taxon>Bacteria</taxon>
        <taxon>Bacillati</taxon>
        <taxon>Actinomycetota</taxon>
        <taxon>Actinomycetes</taxon>
        <taxon>Micromonosporales</taxon>
        <taxon>Micromonosporaceae</taxon>
        <taxon>Paractinoplanes</taxon>
    </lineage>
</organism>
<evidence type="ECO:0000313" key="1">
    <source>
        <dbReference type="EMBL" id="MCM4082278.1"/>
    </source>
</evidence>
<dbReference type="PANTHER" id="PTHR43431">
    <property type="entry name" value="OXIDOREDUCTASE, SHORT CHAIN DEHYDROGENASE/REDUCTASE FAMILY (AFU_ORTHOLOGUE AFUA_5G14000)"/>
    <property type="match status" value="1"/>
</dbReference>
<dbReference type="SUPFAM" id="SSF51735">
    <property type="entry name" value="NAD(P)-binding Rossmann-fold domains"/>
    <property type="match status" value="1"/>
</dbReference>
<dbReference type="CDD" id="cd05233">
    <property type="entry name" value="SDR_c"/>
    <property type="match status" value="1"/>
</dbReference>
<dbReference type="RefSeq" id="WP_251801995.1">
    <property type="nucleotide sequence ID" value="NZ_JAMQOL010000047.1"/>
</dbReference>
<dbReference type="InterPro" id="IPR036291">
    <property type="entry name" value="NAD(P)-bd_dom_sf"/>
</dbReference>
<sequence length="239" mass="25499">MSKTVVVFGAGTGLGSAVARRFGREGYRVALVARNRERLDRLAAVLSAEGIEAEGFPADLTRTADVPELIARIRDRFGRIDVIEYAPITTEGFTPAAELDAAGMRRHLDLFLLTPIEIVRAVLPELLERGDGAILLGQGVSATHPMPGLSGLGPAMAAARNYLQSLHSEVEDRGVYVGAVHVAAMVLGSAGHTAMTDGELASGIDVSQIPQIDPADIAEALWDIYAKRDRFEVQVPEFG</sequence>
<name>A0ABT0Y9U9_9ACTN</name>
<dbReference type="EMBL" id="JAMQOL010000047">
    <property type="protein sequence ID" value="MCM4082278.1"/>
    <property type="molecule type" value="Genomic_DNA"/>
</dbReference>
<dbReference type="Pfam" id="PF00106">
    <property type="entry name" value="adh_short"/>
    <property type="match status" value="1"/>
</dbReference>